<dbReference type="Gramene" id="KOM34907">
    <property type="protein sequence ID" value="KOM34907"/>
    <property type="gene ID" value="LR48_Vigan02g105700"/>
</dbReference>
<evidence type="ECO:0000313" key="1">
    <source>
        <dbReference type="EMBL" id="KOM34907.1"/>
    </source>
</evidence>
<accession>A0A0L9TWV8</accession>
<dbReference type="Proteomes" id="UP000053144">
    <property type="component" value="Chromosome 2"/>
</dbReference>
<protein>
    <submittedName>
        <fullName evidence="1">Uncharacterized protein</fullName>
    </submittedName>
</protein>
<proteinExistence type="predicted"/>
<reference evidence="2" key="1">
    <citation type="journal article" date="2015" name="Proc. Natl. Acad. Sci. U.S.A.">
        <title>Genome sequencing of adzuki bean (Vigna angularis) provides insight into high starch and low fat accumulation and domestication.</title>
        <authorList>
            <person name="Yang K."/>
            <person name="Tian Z."/>
            <person name="Chen C."/>
            <person name="Luo L."/>
            <person name="Zhao B."/>
            <person name="Wang Z."/>
            <person name="Yu L."/>
            <person name="Li Y."/>
            <person name="Sun Y."/>
            <person name="Li W."/>
            <person name="Chen Y."/>
            <person name="Li Y."/>
            <person name="Zhang Y."/>
            <person name="Ai D."/>
            <person name="Zhao J."/>
            <person name="Shang C."/>
            <person name="Ma Y."/>
            <person name="Wu B."/>
            <person name="Wang M."/>
            <person name="Gao L."/>
            <person name="Sun D."/>
            <person name="Zhang P."/>
            <person name="Guo F."/>
            <person name="Wang W."/>
            <person name="Li Y."/>
            <person name="Wang J."/>
            <person name="Varshney R.K."/>
            <person name="Wang J."/>
            <person name="Ling H.Q."/>
            <person name="Wan P."/>
        </authorList>
    </citation>
    <scope>NUCLEOTIDE SEQUENCE</scope>
    <source>
        <strain evidence="2">cv. Jingnong 6</strain>
    </source>
</reference>
<gene>
    <name evidence="1" type="ORF">LR48_Vigan02g105700</name>
</gene>
<name>A0A0L9TWV8_PHAAN</name>
<organism evidence="1 2">
    <name type="scientific">Phaseolus angularis</name>
    <name type="common">Azuki bean</name>
    <name type="synonym">Vigna angularis</name>
    <dbReference type="NCBI Taxonomy" id="3914"/>
    <lineage>
        <taxon>Eukaryota</taxon>
        <taxon>Viridiplantae</taxon>
        <taxon>Streptophyta</taxon>
        <taxon>Embryophyta</taxon>
        <taxon>Tracheophyta</taxon>
        <taxon>Spermatophyta</taxon>
        <taxon>Magnoliopsida</taxon>
        <taxon>eudicotyledons</taxon>
        <taxon>Gunneridae</taxon>
        <taxon>Pentapetalae</taxon>
        <taxon>rosids</taxon>
        <taxon>fabids</taxon>
        <taxon>Fabales</taxon>
        <taxon>Fabaceae</taxon>
        <taxon>Papilionoideae</taxon>
        <taxon>50 kb inversion clade</taxon>
        <taxon>NPAAA clade</taxon>
        <taxon>indigoferoid/millettioid clade</taxon>
        <taxon>Phaseoleae</taxon>
        <taxon>Vigna</taxon>
    </lineage>
</organism>
<sequence length="219" mass="25306">MRKDEKEFICRDGSLHNGNDAWRSSHGVMQSTWKRCLQGNYLALASRKIWSLHTAKKMTPLRSSTERSEGVTLTEGRGRGRVHQFEEGGMVVGTKERRGKEREGHTHIAFVAPVGLRFWPRRRRHWRCFPLRMIINLKGRHPLRLHEPAQPPEMISLFTTPLCQQKMEETDDAQTKGNQTKEDKLGLPSHALRFQFRGKRREKFGGKGTVEIANERNLG</sequence>
<evidence type="ECO:0000313" key="2">
    <source>
        <dbReference type="Proteomes" id="UP000053144"/>
    </source>
</evidence>
<dbReference type="EMBL" id="CM003372">
    <property type="protein sequence ID" value="KOM34907.1"/>
    <property type="molecule type" value="Genomic_DNA"/>
</dbReference>
<dbReference type="AlphaFoldDB" id="A0A0L9TWV8"/>